<proteinExistence type="predicted"/>
<name>A0A5S9NKP1_9GAMM</name>
<evidence type="ECO:0000313" key="2">
    <source>
        <dbReference type="EMBL" id="CAA0090467.1"/>
    </source>
</evidence>
<evidence type="ECO:0000313" key="4">
    <source>
        <dbReference type="Proteomes" id="UP000435877"/>
    </source>
</evidence>
<evidence type="ECO:0000256" key="1">
    <source>
        <dbReference type="SAM" id="MobiDB-lite"/>
    </source>
</evidence>
<evidence type="ECO:0000313" key="5">
    <source>
        <dbReference type="Proteomes" id="UP000439591"/>
    </source>
</evidence>
<evidence type="ECO:0008006" key="6">
    <source>
        <dbReference type="Google" id="ProtNLM"/>
    </source>
</evidence>
<dbReference type="RefSeq" id="WP_159268614.1">
    <property type="nucleotide sequence ID" value="NZ_CACSIK010000001.1"/>
</dbReference>
<keyword evidence="4" id="KW-1185">Reference proteome</keyword>
<sequence>MHQLIEQLEQDHHHMLKMMYLFAQIINQLSLANCSLDIVDRALAILDDIQGYPEKWHHPTEDTLFSYLLSKQHINDIAILSLIDEHPHLEAQSTQLSQMYRKHQTLHSWPSQQTLELSRYFCRKQIAHIHAERNIFDAIRQRFTPQDWQDIATQIVPRPSSAHETPAIEIPQQNHIANH</sequence>
<protein>
    <recommendedName>
        <fullName evidence="6">Hemerythrin-like domain-containing protein</fullName>
    </recommendedName>
</protein>
<dbReference type="Proteomes" id="UP000439591">
    <property type="component" value="Unassembled WGS sequence"/>
</dbReference>
<dbReference type="Proteomes" id="UP000435877">
    <property type="component" value="Unassembled WGS sequence"/>
</dbReference>
<organism evidence="2 4">
    <name type="scientific">Zhongshania aliphaticivorans</name>
    <dbReference type="NCBI Taxonomy" id="1470434"/>
    <lineage>
        <taxon>Bacteria</taxon>
        <taxon>Pseudomonadati</taxon>
        <taxon>Pseudomonadota</taxon>
        <taxon>Gammaproteobacteria</taxon>
        <taxon>Cellvibrionales</taxon>
        <taxon>Spongiibacteraceae</taxon>
        <taxon>Zhongshania</taxon>
    </lineage>
</organism>
<accession>A0A5S9NKP1</accession>
<reference evidence="4 5" key="1">
    <citation type="submission" date="2019-11" db="EMBL/GenBank/DDBJ databases">
        <authorList>
            <person name="Holert J."/>
        </authorList>
    </citation>
    <scope>NUCLEOTIDE SEQUENCE [LARGE SCALE GENOMIC DNA]</scope>
    <source>
        <strain evidence="3">BC3_2A</strain>
        <strain evidence="2">SB11_1A</strain>
    </source>
</reference>
<dbReference type="EMBL" id="CACSIK010000001">
    <property type="protein sequence ID" value="CAA0090467.1"/>
    <property type="molecule type" value="Genomic_DNA"/>
</dbReference>
<dbReference type="AlphaFoldDB" id="A0A5S9NKP1"/>
<dbReference type="OrthoDB" id="7349010at2"/>
<evidence type="ECO:0000313" key="3">
    <source>
        <dbReference type="EMBL" id="CAA0097926.1"/>
    </source>
</evidence>
<feature type="region of interest" description="Disordered" evidence="1">
    <location>
        <begin position="157"/>
        <end position="179"/>
    </location>
</feature>
<dbReference type="EMBL" id="CACSIM010000002">
    <property type="protein sequence ID" value="CAA0097926.1"/>
    <property type="molecule type" value="Genomic_DNA"/>
</dbReference>
<dbReference type="Gene3D" id="1.20.120.520">
    <property type="entry name" value="nmb1532 protein domain like"/>
    <property type="match status" value="1"/>
</dbReference>
<gene>
    <name evidence="2" type="ORF">IHBHHGIJ_02020</name>
    <name evidence="3" type="ORF">KFEGEMFD_01622</name>
</gene>